<feature type="transmembrane region" description="Helical" evidence="1">
    <location>
        <begin position="171"/>
        <end position="202"/>
    </location>
</feature>
<organism evidence="3 4">
    <name type="scientific">Candidatus Curtissbacteria bacterium GW2011_GWA1_40_16</name>
    <dbReference type="NCBI Taxonomy" id="1618405"/>
    <lineage>
        <taxon>Bacteria</taxon>
        <taxon>Candidatus Curtissiibacteriota</taxon>
    </lineage>
</organism>
<accession>A0A0G0RNC2</accession>
<feature type="transmembrane region" description="Helical" evidence="1">
    <location>
        <begin position="360"/>
        <end position="378"/>
    </location>
</feature>
<feature type="transmembrane region" description="Helical" evidence="1">
    <location>
        <begin position="508"/>
        <end position="526"/>
    </location>
</feature>
<feature type="transmembrane region" description="Helical" evidence="1">
    <location>
        <begin position="298"/>
        <end position="315"/>
    </location>
</feature>
<sequence>MKRHILILVVISLIAIWPFFKKGFYQSHDGEWMVIRFTAFHQTIRAGNIPVRFTDRLNNNYGYPVLNFLYPLPFYLSEVPKVLGFSFVDSIKILFALSAVFSALAMFWALSRKFTKEASLAGAILYLFTPYRFVDIYVRGSVGESLSFAILPLVLGSVFCISQGKKIYYPLLAFFTGLLIMSHNVIAAVFLPIFLILSFLLIKKNIKKILLAFFLGLMSSAFFWLPALYDLQYVKLSQISVSNIKDHLVPFSRLFIPDWGYGPTPIGTGAFSPQVGMVTIAAILAAIFLRFKFKNKNLIVDFFLVISVISIFLMSRPSSPFWKVIPFISVIQFPWRLLSVTVFTAPYLITFVIDISKQKRILAALIILASITSTVLYTRPASFIDRPDSYYSTNEDSTTVRDEYLPLWIQEKPTGRAEQKVDVTNGNYSLLNLKITPNNYTFSIDAKGNVDVRVNTIYFPGWQVKANSKKINIDYKNALGLITFKLPKGTYDVIIQYTRTPVHLLSEIISMFALSVILVYFLILKWQKQNF</sequence>
<feature type="transmembrane region" description="Helical" evidence="1">
    <location>
        <begin position="271"/>
        <end position="291"/>
    </location>
</feature>
<name>A0A0G0RNC2_9BACT</name>
<gene>
    <name evidence="3" type="ORF">UT84_C0001G0091</name>
</gene>
<protein>
    <recommendedName>
        <fullName evidence="2">Membrane protein 6-pyruvoyl-tetrahydropterin synthase-related domain-containing protein</fullName>
    </recommendedName>
</protein>
<keyword evidence="1" id="KW-0472">Membrane</keyword>
<evidence type="ECO:0000313" key="4">
    <source>
        <dbReference type="Proteomes" id="UP000034531"/>
    </source>
</evidence>
<feature type="transmembrane region" description="Helical" evidence="1">
    <location>
        <begin position="146"/>
        <end position="165"/>
    </location>
</feature>
<feature type="transmembrane region" description="Helical" evidence="1">
    <location>
        <begin position="209"/>
        <end position="229"/>
    </location>
</feature>
<dbReference type="InterPro" id="IPR018776">
    <property type="entry name" value="Membrane_prot_PTPS-rel_domain"/>
</dbReference>
<evidence type="ECO:0000256" key="1">
    <source>
        <dbReference type="SAM" id="Phobius"/>
    </source>
</evidence>
<comment type="caution">
    <text evidence="3">The sequence shown here is derived from an EMBL/GenBank/DDBJ whole genome shotgun (WGS) entry which is preliminary data.</text>
</comment>
<dbReference type="AlphaFoldDB" id="A0A0G0RNC2"/>
<dbReference type="EMBL" id="LBYI01000001">
    <property type="protein sequence ID" value="KKR51406.1"/>
    <property type="molecule type" value="Genomic_DNA"/>
</dbReference>
<evidence type="ECO:0000313" key="3">
    <source>
        <dbReference type="EMBL" id="KKR51406.1"/>
    </source>
</evidence>
<keyword evidence="1" id="KW-0812">Transmembrane</keyword>
<feature type="transmembrane region" description="Helical" evidence="1">
    <location>
        <begin position="91"/>
        <end position="111"/>
    </location>
</feature>
<dbReference type="Proteomes" id="UP000034531">
    <property type="component" value="Unassembled WGS sequence"/>
</dbReference>
<dbReference type="Pfam" id="PF10131">
    <property type="entry name" value="PTPS_related"/>
    <property type="match status" value="1"/>
</dbReference>
<keyword evidence="1" id="KW-1133">Transmembrane helix</keyword>
<feature type="domain" description="Membrane protein 6-pyruvoyl-tetrahydropterin synthase-related" evidence="2">
    <location>
        <begin position="68"/>
        <end position="382"/>
    </location>
</feature>
<proteinExistence type="predicted"/>
<feature type="transmembrane region" description="Helical" evidence="1">
    <location>
        <begin position="335"/>
        <end position="353"/>
    </location>
</feature>
<evidence type="ECO:0000259" key="2">
    <source>
        <dbReference type="Pfam" id="PF10131"/>
    </source>
</evidence>
<reference evidence="3 4" key="1">
    <citation type="journal article" date="2015" name="Nature">
        <title>rRNA introns, odd ribosomes, and small enigmatic genomes across a large radiation of phyla.</title>
        <authorList>
            <person name="Brown C.T."/>
            <person name="Hug L.A."/>
            <person name="Thomas B.C."/>
            <person name="Sharon I."/>
            <person name="Castelle C.J."/>
            <person name="Singh A."/>
            <person name="Wilkins M.J."/>
            <person name="Williams K.H."/>
            <person name="Banfield J.F."/>
        </authorList>
    </citation>
    <scope>NUCLEOTIDE SEQUENCE [LARGE SCALE GENOMIC DNA]</scope>
</reference>